<keyword evidence="5" id="KW-1185">Reference proteome</keyword>
<gene>
    <name evidence="4" type="ORF">SIN8267_02192</name>
</gene>
<dbReference type="PROSITE" id="PS50977">
    <property type="entry name" value="HTH_TETR_2"/>
    <property type="match status" value="1"/>
</dbReference>
<dbReference type="SUPFAM" id="SSF46689">
    <property type="entry name" value="Homeodomain-like"/>
    <property type="match status" value="1"/>
</dbReference>
<keyword evidence="1 2" id="KW-0238">DNA-binding</keyword>
<organism evidence="4 5">
    <name type="scientific">Sinobacterium norvegicum</name>
    <dbReference type="NCBI Taxonomy" id="1641715"/>
    <lineage>
        <taxon>Bacteria</taxon>
        <taxon>Pseudomonadati</taxon>
        <taxon>Pseudomonadota</taxon>
        <taxon>Gammaproteobacteria</taxon>
        <taxon>Cellvibrionales</taxon>
        <taxon>Spongiibacteraceae</taxon>
        <taxon>Sinobacterium</taxon>
    </lineage>
</organism>
<evidence type="ECO:0000313" key="5">
    <source>
        <dbReference type="Proteomes" id="UP000838100"/>
    </source>
</evidence>
<proteinExistence type="predicted"/>
<dbReference type="InterPro" id="IPR009057">
    <property type="entry name" value="Homeodomain-like_sf"/>
</dbReference>
<protein>
    <recommendedName>
        <fullName evidence="3">HTH tetR-type domain-containing protein</fullName>
    </recommendedName>
</protein>
<evidence type="ECO:0000313" key="4">
    <source>
        <dbReference type="EMBL" id="CAH0992077.1"/>
    </source>
</evidence>
<name>A0ABN8EMG0_9GAMM</name>
<evidence type="ECO:0000259" key="3">
    <source>
        <dbReference type="PROSITE" id="PS50977"/>
    </source>
</evidence>
<evidence type="ECO:0000256" key="1">
    <source>
        <dbReference type="ARBA" id="ARBA00023125"/>
    </source>
</evidence>
<dbReference type="Pfam" id="PF00440">
    <property type="entry name" value="TetR_N"/>
    <property type="match status" value="1"/>
</dbReference>
<dbReference type="Proteomes" id="UP000838100">
    <property type="component" value="Unassembled WGS sequence"/>
</dbReference>
<sequence length="195" mass="22224">MAKTKKSTDTLNRIIDAAIACYQRDGLQQTNLEGVAKYSGISRATVYRHANNKRQLLDRVIERESQQSLIELRKTLAGQSSLHGVVTESIIFIMQRRHHYPMQALLFGDESGNQQQGNLNPHELYQTTYQSLQHNYDQAKANGEVADNLSLEILSDWVSRLMHSLVSYPGEYGTDEAKLRHYLRVVVSPVLEPRQ</sequence>
<dbReference type="RefSeq" id="WP_237444773.1">
    <property type="nucleotide sequence ID" value="NZ_CAKLPX010000002.1"/>
</dbReference>
<feature type="DNA-binding region" description="H-T-H motif" evidence="2">
    <location>
        <begin position="31"/>
        <end position="50"/>
    </location>
</feature>
<dbReference type="EMBL" id="CAKLPX010000002">
    <property type="protein sequence ID" value="CAH0992077.1"/>
    <property type="molecule type" value="Genomic_DNA"/>
</dbReference>
<reference evidence="4" key="1">
    <citation type="submission" date="2021-12" db="EMBL/GenBank/DDBJ databases">
        <authorList>
            <person name="Rodrigo-Torres L."/>
            <person name="Arahal R. D."/>
            <person name="Lucena T."/>
        </authorList>
    </citation>
    <scope>NUCLEOTIDE SEQUENCE</scope>
    <source>
        <strain evidence="4">CECT 8267</strain>
    </source>
</reference>
<dbReference type="Gene3D" id="1.10.357.10">
    <property type="entry name" value="Tetracycline Repressor, domain 2"/>
    <property type="match status" value="1"/>
</dbReference>
<feature type="domain" description="HTH tetR-type" evidence="3">
    <location>
        <begin position="8"/>
        <end position="68"/>
    </location>
</feature>
<comment type="caution">
    <text evidence="4">The sequence shown here is derived from an EMBL/GenBank/DDBJ whole genome shotgun (WGS) entry which is preliminary data.</text>
</comment>
<dbReference type="PRINTS" id="PR00455">
    <property type="entry name" value="HTHTETR"/>
</dbReference>
<evidence type="ECO:0000256" key="2">
    <source>
        <dbReference type="PROSITE-ProRule" id="PRU00335"/>
    </source>
</evidence>
<accession>A0ABN8EMG0</accession>
<dbReference type="InterPro" id="IPR001647">
    <property type="entry name" value="HTH_TetR"/>
</dbReference>